<organism evidence="2 3">
    <name type="scientific">Rossellomorea vietnamensis</name>
    <dbReference type="NCBI Taxonomy" id="218284"/>
    <lineage>
        <taxon>Bacteria</taxon>
        <taxon>Bacillati</taxon>
        <taxon>Bacillota</taxon>
        <taxon>Bacilli</taxon>
        <taxon>Bacillales</taxon>
        <taxon>Bacillaceae</taxon>
        <taxon>Rossellomorea</taxon>
    </lineage>
</organism>
<dbReference type="KEGG" id="bvq:FHE72_01140"/>
<dbReference type="PROSITE" id="PS50075">
    <property type="entry name" value="CARRIER"/>
    <property type="match status" value="1"/>
</dbReference>
<sequence>MEINNECFIKILKQFVKQDIEDNWETNLGDLGIDSMASIEVLLEIEENYNISFPDELLTADTFSSAKSLWESLELLLVNEGSENEGIV</sequence>
<dbReference type="RefSeq" id="WP_159360957.1">
    <property type="nucleotide sequence ID" value="NZ_CP047394.1"/>
</dbReference>
<reference evidence="2 3" key="1">
    <citation type="submission" date="2019-06" db="EMBL/GenBank/DDBJ databases">
        <title>An operon consisting of a P-type ATPase gene and a transcriptional regular gene given the different cadmium resistance in Bacillus vietamensis 151-6 and Bacillus marisflavi 151-25.</title>
        <authorList>
            <person name="Yu X."/>
        </authorList>
    </citation>
    <scope>NUCLEOTIDE SEQUENCE [LARGE SCALE GENOMIC DNA]</scope>
    <source>
        <strain evidence="2 3">151-6</strain>
    </source>
</reference>
<dbReference type="Proteomes" id="UP000465062">
    <property type="component" value="Chromosome"/>
</dbReference>
<feature type="domain" description="Carrier" evidence="1">
    <location>
        <begin position="1"/>
        <end position="77"/>
    </location>
</feature>
<dbReference type="Gene3D" id="1.10.1200.10">
    <property type="entry name" value="ACP-like"/>
    <property type="match status" value="1"/>
</dbReference>
<dbReference type="EMBL" id="CP047394">
    <property type="protein sequence ID" value="QHE59798.1"/>
    <property type="molecule type" value="Genomic_DNA"/>
</dbReference>
<dbReference type="SUPFAM" id="SSF47336">
    <property type="entry name" value="ACP-like"/>
    <property type="match status" value="1"/>
</dbReference>
<dbReference type="InterPro" id="IPR009081">
    <property type="entry name" value="PP-bd_ACP"/>
</dbReference>
<name>A0A6I6UCY2_9BACI</name>
<accession>A0A6I6UCY2</accession>
<dbReference type="Pfam" id="PF00550">
    <property type="entry name" value="PP-binding"/>
    <property type="match status" value="1"/>
</dbReference>
<evidence type="ECO:0000313" key="3">
    <source>
        <dbReference type="Proteomes" id="UP000465062"/>
    </source>
</evidence>
<protein>
    <submittedName>
        <fullName evidence="2">Acyl carrier protein</fullName>
    </submittedName>
</protein>
<evidence type="ECO:0000259" key="1">
    <source>
        <dbReference type="PROSITE" id="PS50075"/>
    </source>
</evidence>
<dbReference type="InterPro" id="IPR036736">
    <property type="entry name" value="ACP-like_sf"/>
</dbReference>
<evidence type="ECO:0000313" key="2">
    <source>
        <dbReference type="EMBL" id="QHE59798.1"/>
    </source>
</evidence>
<proteinExistence type="predicted"/>
<dbReference type="AlphaFoldDB" id="A0A6I6UCY2"/>
<gene>
    <name evidence="2" type="ORF">FHE72_01140</name>
</gene>